<organism evidence="1 2">
    <name type="scientific">Lactuca virosa</name>
    <dbReference type="NCBI Taxonomy" id="75947"/>
    <lineage>
        <taxon>Eukaryota</taxon>
        <taxon>Viridiplantae</taxon>
        <taxon>Streptophyta</taxon>
        <taxon>Embryophyta</taxon>
        <taxon>Tracheophyta</taxon>
        <taxon>Spermatophyta</taxon>
        <taxon>Magnoliopsida</taxon>
        <taxon>eudicotyledons</taxon>
        <taxon>Gunneridae</taxon>
        <taxon>Pentapetalae</taxon>
        <taxon>asterids</taxon>
        <taxon>campanulids</taxon>
        <taxon>Asterales</taxon>
        <taxon>Asteraceae</taxon>
        <taxon>Cichorioideae</taxon>
        <taxon>Cichorieae</taxon>
        <taxon>Lactucinae</taxon>
        <taxon>Lactuca</taxon>
    </lineage>
</organism>
<evidence type="ECO:0000313" key="1">
    <source>
        <dbReference type="EMBL" id="CAH1453045.1"/>
    </source>
</evidence>
<dbReference type="AlphaFoldDB" id="A0AAU9PU93"/>
<gene>
    <name evidence="1" type="ORF">LVIROSA_LOCUS38322</name>
</gene>
<sequence>MGKRLVRARARSEKPVVEDFIDLGLLPQNEILKFDRIFPSRQDTKEKVQRFLEILVEKRSFGVVEACLLGNLSSSIAIEDPKSTMSIGARQTCYGALLNTPFNVDDFLLTNSVVKIEKSTITGARKIENKAKIIDPKKRKFTLEVGQEVFYGINPF</sequence>
<protein>
    <submittedName>
        <fullName evidence="1">Uncharacterized protein</fullName>
    </submittedName>
</protein>
<dbReference type="Proteomes" id="UP001157418">
    <property type="component" value="Unassembled WGS sequence"/>
</dbReference>
<reference evidence="1 2" key="1">
    <citation type="submission" date="2022-01" db="EMBL/GenBank/DDBJ databases">
        <authorList>
            <person name="Xiong W."/>
            <person name="Schranz E."/>
        </authorList>
    </citation>
    <scope>NUCLEOTIDE SEQUENCE [LARGE SCALE GENOMIC DNA]</scope>
</reference>
<accession>A0AAU9PU93</accession>
<name>A0AAU9PU93_9ASTR</name>
<proteinExistence type="predicted"/>
<keyword evidence="2" id="KW-1185">Reference proteome</keyword>
<dbReference type="EMBL" id="CAKMRJ010005745">
    <property type="protein sequence ID" value="CAH1453045.1"/>
    <property type="molecule type" value="Genomic_DNA"/>
</dbReference>
<evidence type="ECO:0000313" key="2">
    <source>
        <dbReference type="Proteomes" id="UP001157418"/>
    </source>
</evidence>
<comment type="caution">
    <text evidence="1">The sequence shown here is derived from an EMBL/GenBank/DDBJ whole genome shotgun (WGS) entry which is preliminary data.</text>
</comment>